<reference evidence="1" key="1">
    <citation type="submission" date="2020-06" db="EMBL/GenBank/DDBJ databases">
        <title>Paenibacillus sp. nov., isolated from soil.</title>
        <authorList>
            <person name="Seo Y.L."/>
        </authorList>
    </citation>
    <scope>NUCLEOTIDE SEQUENCE [LARGE SCALE GENOMIC DNA]</scope>
    <source>
        <strain evidence="1">JW14</strain>
    </source>
</reference>
<organism evidence="1 2">
    <name type="scientific">Paenibacillus agri</name>
    <dbReference type="NCBI Taxonomy" id="2744309"/>
    <lineage>
        <taxon>Bacteria</taxon>
        <taxon>Bacillati</taxon>
        <taxon>Bacillota</taxon>
        <taxon>Bacilli</taxon>
        <taxon>Bacillales</taxon>
        <taxon>Paenibacillaceae</taxon>
        <taxon>Paenibacillus</taxon>
    </lineage>
</organism>
<gene>
    <name evidence="1" type="ORF">HPT30_17990</name>
</gene>
<comment type="caution">
    <text evidence="1">The sequence shown here is derived from an EMBL/GenBank/DDBJ whole genome shotgun (WGS) entry which is preliminary data.</text>
</comment>
<dbReference type="AlphaFoldDB" id="A0A850ER70"/>
<dbReference type="Proteomes" id="UP000564806">
    <property type="component" value="Unassembled WGS sequence"/>
</dbReference>
<keyword evidence="2" id="KW-1185">Reference proteome</keyword>
<sequence>MNLHRYVGYRWSRGILLGLSVLLGTGTGASVFQPQAADAAAAQQTATVYKQFEKYVKNPDSLAQARNYLINHIKDVGVWQATVMTLHLENAQVAQLPIFSEKMYGEKVQTTIRAAAQPKELTYTGLLSKITDPNVRAVLIEARDKGYKLDSSEGMYYPVMHYEGFKIFKPFIQKDIAEYIDLMAVESNQPMTRDAAIVIGWDQVISRTLSKEAFVKKYPASNRKEAVKLKLSLSRVFFGASNTPAYDGPVGEPPKLNPKLRAAYETALNNGPGSSELLQTIAKLLELLDSSNDELTPEVQQFLDKHVK</sequence>
<dbReference type="RefSeq" id="WP_175372727.1">
    <property type="nucleotide sequence ID" value="NZ_JABWCS010000213.1"/>
</dbReference>
<evidence type="ECO:0000313" key="1">
    <source>
        <dbReference type="EMBL" id="NUU62239.1"/>
    </source>
</evidence>
<name>A0A850ER70_9BACL</name>
<protein>
    <submittedName>
        <fullName evidence="1">Uncharacterized protein</fullName>
    </submittedName>
</protein>
<proteinExistence type="predicted"/>
<dbReference type="EMBL" id="JABWCS010000213">
    <property type="protein sequence ID" value="NUU62239.1"/>
    <property type="molecule type" value="Genomic_DNA"/>
</dbReference>
<accession>A0A850ER70</accession>
<evidence type="ECO:0000313" key="2">
    <source>
        <dbReference type="Proteomes" id="UP000564806"/>
    </source>
</evidence>